<dbReference type="Pfam" id="PF00240">
    <property type="entry name" value="ubiquitin"/>
    <property type="match status" value="1"/>
</dbReference>
<dbReference type="CDD" id="cd02657">
    <property type="entry name" value="Peptidase_C19A"/>
    <property type="match status" value="1"/>
</dbReference>
<feature type="domain" description="Ubiquitin-like" evidence="8">
    <location>
        <begin position="4"/>
        <end position="73"/>
    </location>
</feature>
<dbReference type="SUPFAM" id="SSF54236">
    <property type="entry name" value="Ubiquitin-like"/>
    <property type="match status" value="1"/>
</dbReference>
<evidence type="ECO:0000256" key="3">
    <source>
        <dbReference type="ARBA" id="ARBA00022786"/>
    </source>
</evidence>
<evidence type="ECO:0000256" key="4">
    <source>
        <dbReference type="ARBA" id="ARBA00022801"/>
    </source>
</evidence>
<evidence type="ECO:0000313" key="10">
    <source>
        <dbReference type="EMBL" id="KAJ1979925.1"/>
    </source>
</evidence>
<evidence type="ECO:0000256" key="7">
    <source>
        <dbReference type="SAM" id="MobiDB-lite"/>
    </source>
</evidence>
<proteinExistence type="inferred from homology"/>
<dbReference type="InterPro" id="IPR018200">
    <property type="entry name" value="USP_CS"/>
</dbReference>
<protein>
    <recommendedName>
        <fullName evidence="6">Ubiquitin carboxyl-terminal hydrolase</fullName>
        <ecNumber evidence="6">3.4.19.12</ecNumber>
    </recommendedName>
</protein>
<dbReference type="CDD" id="cd16104">
    <property type="entry name" value="Ubl_USP14_like"/>
    <property type="match status" value="1"/>
</dbReference>
<keyword evidence="4 6" id="KW-0378">Hydrolase</keyword>
<gene>
    <name evidence="10" type="primary">UBP6</name>
    <name evidence="10" type="ORF">H4R34_002646</name>
</gene>
<comment type="similarity">
    <text evidence="6">Belongs to the peptidase C19 family.</text>
</comment>
<feature type="domain" description="USP" evidence="9">
    <location>
        <begin position="106"/>
        <end position="509"/>
    </location>
</feature>
<dbReference type="PROSITE" id="PS50053">
    <property type="entry name" value="UBIQUITIN_2"/>
    <property type="match status" value="1"/>
</dbReference>
<feature type="region of interest" description="Disordered" evidence="7">
    <location>
        <begin position="215"/>
        <end position="245"/>
    </location>
</feature>
<dbReference type="PROSITE" id="PS00973">
    <property type="entry name" value="USP_2"/>
    <property type="match status" value="1"/>
</dbReference>
<feature type="region of interest" description="Disordered" evidence="7">
    <location>
        <begin position="387"/>
        <end position="431"/>
    </location>
</feature>
<dbReference type="InterPro" id="IPR044635">
    <property type="entry name" value="UBP14-like"/>
</dbReference>
<evidence type="ECO:0000256" key="2">
    <source>
        <dbReference type="ARBA" id="ARBA00022670"/>
    </source>
</evidence>
<dbReference type="PROSITE" id="PS50235">
    <property type="entry name" value="USP_3"/>
    <property type="match status" value="1"/>
</dbReference>
<sequence>MSTINVSVKWNGKKFDNLTLDLDESPLMFKSQLFSITGVDPSRQKILIKGGTLKDDTDLKQLNLKDGHAFMMLGTAGELPKAPEKKVVFMEDMSDTQLQKAYDIPGGLQNLGNTCYMNATLQCLRAIPELQTGLKQFPGGINQANPSANLTASLRDLYRDLNENPDGYPPIIFLQKFRMLFPKFSETDSRSGTYRQQDAEECWTEMLTVLRDNLEAPNVSGGSEGPQATGDAATSSSSAALSSTPGGMGSMVNRYLAGMVETITQCAENPDEPPTTKHDPFYKLSCHIGKETNYLAQGLRDSMTEEIEKQSPSLGRNAKYVRTSKIVRLPSYLTVGFVRFYWKISEKMEAKILRKVQYPMTLDLVDFCRPDLQEKLRPARDWVFKRENDKVEQQRQAKRNAAKGATEPTAMDQDSGATSSDANALELDPSFKNDPGADPSGLYDLCAVLTHIGRSSSSGHYIAWVRKQTTDDWFKFDDDTVSMVKTDDIKKLDGGGDWHTAYICLYRSKMLE</sequence>
<evidence type="ECO:0000256" key="1">
    <source>
        <dbReference type="ARBA" id="ARBA00000707"/>
    </source>
</evidence>
<dbReference type="InterPro" id="IPR038765">
    <property type="entry name" value="Papain-like_cys_pep_sf"/>
</dbReference>
<comment type="caution">
    <text evidence="10">The sequence shown here is derived from an EMBL/GenBank/DDBJ whole genome shotgun (WGS) entry which is preliminary data.</text>
</comment>
<dbReference type="GO" id="GO:0004843">
    <property type="term" value="F:cysteine-type deubiquitinase activity"/>
    <property type="evidence" value="ECO:0007669"/>
    <property type="project" value="UniProtKB-UniRule"/>
</dbReference>
<dbReference type="SMART" id="SM00213">
    <property type="entry name" value="UBQ"/>
    <property type="match status" value="1"/>
</dbReference>
<feature type="compositionally biased region" description="Low complexity" evidence="7">
    <location>
        <begin position="228"/>
        <end position="245"/>
    </location>
</feature>
<dbReference type="InterPro" id="IPR000626">
    <property type="entry name" value="Ubiquitin-like_dom"/>
</dbReference>
<dbReference type="InterPro" id="IPR029071">
    <property type="entry name" value="Ubiquitin-like_domsf"/>
</dbReference>
<keyword evidence="3 6" id="KW-0833">Ubl conjugation pathway</keyword>
<keyword evidence="2 6" id="KW-0645">Protease</keyword>
<dbReference type="Pfam" id="PF00443">
    <property type="entry name" value="UCH"/>
    <property type="match status" value="1"/>
</dbReference>
<evidence type="ECO:0000259" key="9">
    <source>
        <dbReference type="PROSITE" id="PS50235"/>
    </source>
</evidence>
<dbReference type="PROSITE" id="PS00972">
    <property type="entry name" value="USP_1"/>
    <property type="match status" value="1"/>
</dbReference>
<dbReference type="Proteomes" id="UP001151582">
    <property type="component" value="Unassembled WGS sequence"/>
</dbReference>
<dbReference type="InterPro" id="IPR001394">
    <property type="entry name" value="Peptidase_C19_UCH"/>
</dbReference>
<dbReference type="PANTHER" id="PTHR43982:SF1">
    <property type="entry name" value="UBIQUITIN CARBOXYL-TERMINAL HYDROLASE 14"/>
    <property type="match status" value="1"/>
</dbReference>
<dbReference type="PANTHER" id="PTHR43982">
    <property type="entry name" value="UBIQUITIN CARBOXYL-TERMINAL HYDROLASE"/>
    <property type="match status" value="1"/>
</dbReference>
<keyword evidence="11" id="KW-1185">Reference proteome</keyword>
<dbReference type="GO" id="GO:0070628">
    <property type="term" value="F:proteasome binding"/>
    <property type="evidence" value="ECO:0007669"/>
    <property type="project" value="TreeGrafter"/>
</dbReference>
<dbReference type="SUPFAM" id="SSF54001">
    <property type="entry name" value="Cysteine proteinases"/>
    <property type="match status" value="1"/>
</dbReference>
<evidence type="ECO:0000313" key="11">
    <source>
        <dbReference type="Proteomes" id="UP001151582"/>
    </source>
</evidence>
<organism evidence="10 11">
    <name type="scientific">Dimargaris verticillata</name>
    <dbReference type="NCBI Taxonomy" id="2761393"/>
    <lineage>
        <taxon>Eukaryota</taxon>
        <taxon>Fungi</taxon>
        <taxon>Fungi incertae sedis</taxon>
        <taxon>Zoopagomycota</taxon>
        <taxon>Kickxellomycotina</taxon>
        <taxon>Dimargaritomycetes</taxon>
        <taxon>Dimargaritales</taxon>
        <taxon>Dimargaritaceae</taxon>
        <taxon>Dimargaris</taxon>
    </lineage>
</organism>
<keyword evidence="5 6" id="KW-0788">Thiol protease</keyword>
<dbReference type="GO" id="GO:0016579">
    <property type="term" value="P:protein deubiquitination"/>
    <property type="evidence" value="ECO:0007669"/>
    <property type="project" value="InterPro"/>
</dbReference>
<comment type="catalytic activity">
    <reaction evidence="1 6">
        <text>Thiol-dependent hydrolysis of ester, thioester, amide, peptide and isopeptide bonds formed by the C-terminal Gly of ubiquitin (a 76-residue protein attached to proteins as an intracellular targeting signal).</text>
        <dbReference type="EC" id="3.4.19.12"/>
    </reaction>
</comment>
<dbReference type="InterPro" id="IPR028889">
    <property type="entry name" value="USP"/>
</dbReference>
<dbReference type="EMBL" id="JANBQB010000194">
    <property type="protein sequence ID" value="KAJ1979925.1"/>
    <property type="molecule type" value="Genomic_DNA"/>
</dbReference>
<evidence type="ECO:0000256" key="5">
    <source>
        <dbReference type="ARBA" id="ARBA00022807"/>
    </source>
</evidence>
<dbReference type="OrthoDB" id="333239at2759"/>
<dbReference type="Gene3D" id="3.10.20.90">
    <property type="entry name" value="Phosphatidylinositol 3-kinase Catalytic Subunit, Chain A, domain 1"/>
    <property type="match status" value="1"/>
</dbReference>
<accession>A0A9W8B3R2</accession>
<dbReference type="GO" id="GO:0043161">
    <property type="term" value="P:proteasome-mediated ubiquitin-dependent protein catabolic process"/>
    <property type="evidence" value="ECO:0007669"/>
    <property type="project" value="InterPro"/>
</dbReference>
<dbReference type="GO" id="GO:0061136">
    <property type="term" value="P:regulation of proteasomal protein catabolic process"/>
    <property type="evidence" value="ECO:0007669"/>
    <property type="project" value="TreeGrafter"/>
</dbReference>
<evidence type="ECO:0000259" key="8">
    <source>
        <dbReference type="PROSITE" id="PS50053"/>
    </source>
</evidence>
<dbReference type="AlphaFoldDB" id="A0A9W8B3R2"/>
<evidence type="ECO:0000256" key="6">
    <source>
        <dbReference type="RuleBase" id="RU366025"/>
    </source>
</evidence>
<name>A0A9W8B3R2_9FUNG</name>
<dbReference type="EC" id="3.4.19.12" evidence="6"/>
<dbReference type="Gene3D" id="3.90.70.10">
    <property type="entry name" value="Cysteine proteinases"/>
    <property type="match status" value="1"/>
</dbReference>
<reference evidence="10" key="1">
    <citation type="submission" date="2022-07" db="EMBL/GenBank/DDBJ databases">
        <title>Phylogenomic reconstructions and comparative analyses of Kickxellomycotina fungi.</title>
        <authorList>
            <person name="Reynolds N.K."/>
            <person name="Stajich J.E."/>
            <person name="Barry K."/>
            <person name="Grigoriev I.V."/>
            <person name="Crous P."/>
            <person name="Smith M.E."/>
        </authorList>
    </citation>
    <scope>NUCLEOTIDE SEQUENCE</scope>
    <source>
        <strain evidence="10">RSA 567</strain>
    </source>
</reference>